<name>A0A0P1ESJ3_9RHOB</name>
<comment type="subcellular location">
    <subcellularLocation>
        <location evidence="1">Membrane</location>
    </subcellularLocation>
</comment>
<dbReference type="Gene3D" id="2.40.160.50">
    <property type="entry name" value="membrane protein fhac: a member of the omp85/tpsb transporter family"/>
    <property type="match status" value="1"/>
</dbReference>
<evidence type="ECO:0000313" key="5">
    <source>
        <dbReference type="EMBL" id="CUH53518.1"/>
    </source>
</evidence>
<keyword evidence="2" id="KW-0472">Membrane</keyword>
<sequence>MALPLLGKTQKRQAHFAPAVLFCASLISLMALSPAAFADPVENNPLGQPLETAASDEGYGLREGSFVVAPIPFKNVLIGAGLVLGGGYLFQMDAESDTSYLGVAAMRSENGSHAVGLGGNFAFDNNQWQMGVTLADAEAKYDLYLGNLPVPVRQTGQIFDSKLFYGLTPELLIGGGLRYVTTSLGYDSAAGGPPLPEAELDLAHFSLLGKWDTRDDSFSARTGHLLEADISYGNVVSASSRDYVKASLSFTYHQPIGAQDSLALHLVGCTVSDAAPFFDKCSLGGTDNFRGYSPAEFLDNDLLSAQIEYRHQLFSRLGLVAFAGVGDTGSALSDINDDGLKYAGGLGLRVQLSKKFKAMLSVDASVNERSEDLLYVYVGQRF</sequence>
<organism evidence="5 6">
    <name type="scientific">Shimia marina</name>
    <dbReference type="NCBI Taxonomy" id="321267"/>
    <lineage>
        <taxon>Bacteria</taxon>
        <taxon>Pseudomonadati</taxon>
        <taxon>Pseudomonadota</taxon>
        <taxon>Alphaproteobacteria</taxon>
        <taxon>Rhodobacterales</taxon>
        <taxon>Roseobacteraceae</taxon>
    </lineage>
</organism>
<feature type="domain" description="Bacterial surface antigen (D15)" evidence="4">
    <location>
        <begin position="203"/>
        <end position="352"/>
    </location>
</feature>
<feature type="chain" id="PRO_5006061863" evidence="3">
    <location>
        <begin position="39"/>
        <end position="382"/>
    </location>
</feature>
<evidence type="ECO:0000256" key="3">
    <source>
        <dbReference type="SAM" id="SignalP"/>
    </source>
</evidence>
<keyword evidence="3" id="KW-0732">Signal</keyword>
<evidence type="ECO:0000259" key="4">
    <source>
        <dbReference type="Pfam" id="PF01103"/>
    </source>
</evidence>
<evidence type="ECO:0000256" key="2">
    <source>
        <dbReference type="ARBA" id="ARBA00023136"/>
    </source>
</evidence>
<dbReference type="EMBL" id="CYPW01000027">
    <property type="protein sequence ID" value="CUH53518.1"/>
    <property type="molecule type" value="Genomic_DNA"/>
</dbReference>
<evidence type="ECO:0000313" key="6">
    <source>
        <dbReference type="Proteomes" id="UP000054823"/>
    </source>
</evidence>
<keyword evidence="6" id="KW-1185">Reference proteome</keyword>
<accession>A0A0P1ESJ3</accession>
<dbReference type="Pfam" id="PF01103">
    <property type="entry name" value="Omp85"/>
    <property type="match status" value="1"/>
</dbReference>
<feature type="signal peptide" evidence="3">
    <location>
        <begin position="1"/>
        <end position="38"/>
    </location>
</feature>
<dbReference type="AlphaFoldDB" id="A0A0P1ESJ3"/>
<reference evidence="5 6" key="1">
    <citation type="submission" date="2015-09" db="EMBL/GenBank/DDBJ databases">
        <authorList>
            <consortium name="Swine Surveillance"/>
        </authorList>
    </citation>
    <scope>NUCLEOTIDE SEQUENCE [LARGE SCALE GENOMIC DNA]</scope>
    <source>
        <strain evidence="5 6">CECT 7688</strain>
    </source>
</reference>
<dbReference type="GO" id="GO:0019867">
    <property type="term" value="C:outer membrane"/>
    <property type="evidence" value="ECO:0007669"/>
    <property type="project" value="InterPro"/>
</dbReference>
<dbReference type="InterPro" id="IPR000184">
    <property type="entry name" value="Bac_surfAg_D15"/>
</dbReference>
<proteinExistence type="predicted"/>
<evidence type="ECO:0000256" key="1">
    <source>
        <dbReference type="ARBA" id="ARBA00004370"/>
    </source>
</evidence>
<dbReference type="OrthoDB" id="5523607at2"/>
<protein>
    <submittedName>
        <fullName evidence="5">Outer membrane protein/protective antigen OMA87</fullName>
    </submittedName>
</protein>
<dbReference type="STRING" id="321267.SHM7688_02972"/>
<dbReference type="RefSeq" id="WP_058240668.1">
    <property type="nucleotide sequence ID" value="NZ_CYPW01000027.1"/>
</dbReference>
<gene>
    <name evidence="5" type="ORF">SHM7688_02972</name>
</gene>
<dbReference type="Proteomes" id="UP000054823">
    <property type="component" value="Unassembled WGS sequence"/>
</dbReference>